<protein>
    <submittedName>
        <fullName evidence="2">BTB/POZ protein</fullName>
    </submittedName>
</protein>
<feature type="domain" description="BTB" evidence="1">
    <location>
        <begin position="20"/>
        <end position="87"/>
    </location>
</feature>
<gene>
    <name evidence="2" type="ORF">F5Z01DRAFT_649491</name>
</gene>
<dbReference type="PANTHER" id="PTHR47843">
    <property type="entry name" value="BTB DOMAIN-CONTAINING PROTEIN-RELATED"/>
    <property type="match status" value="1"/>
</dbReference>
<dbReference type="GeneID" id="70293998"/>
<dbReference type="InterPro" id="IPR011333">
    <property type="entry name" value="SKP1/BTB/POZ_sf"/>
</dbReference>
<proteinExistence type="predicted"/>
<dbReference type="Proteomes" id="UP000887229">
    <property type="component" value="Unassembled WGS sequence"/>
</dbReference>
<dbReference type="Gene3D" id="3.30.710.10">
    <property type="entry name" value="Potassium Channel Kv1.1, Chain A"/>
    <property type="match status" value="1"/>
</dbReference>
<comment type="caution">
    <text evidence="2">The sequence shown here is derived from an EMBL/GenBank/DDBJ whole genome shotgun (WGS) entry which is preliminary data.</text>
</comment>
<dbReference type="SUPFAM" id="SSF54695">
    <property type="entry name" value="POZ domain"/>
    <property type="match status" value="1"/>
</dbReference>
<dbReference type="RefSeq" id="XP_046120145.1">
    <property type="nucleotide sequence ID" value="XM_046263095.1"/>
</dbReference>
<dbReference type="AlphaFoldDB" id="A0A9P7ZQY9"/>
<evidence type="ECO:0000313" key="2">
    <source>
        <dbReference type="EMBL" id="KAG9256221.1"/>
    </source>
</evidence>
<evidence type="ECO:0000259" key="1">
    <source>
        <dbReference type="PROSITE" id="PS50097"/>
    </source>
</evidence>
<keyword evidence="3" id="KW-1185">Reference proteome</keyword>
<dbReference type="CDD" id="cd18186">
    <property type="entry name" value="BTB_POZ_ZBTB_KLHL-like"/>
    <property type="match status" value="1"/>
</dbReference>
<dbReference type="InterPro" id="IPR000210">
    <property type="entry name" value="BTB/POZ_dom"/>
</dbReference>
<dbReference type="PROSITE" id="PS50097">
    <property type="entry name" value="BTB"/>
    <property type="match status" value="1"/>
</dbReference>
<dbReference type="SMART" id="SM00225">
    <property type="entry name" value="BTB"/>
    <property type="match status" value="1"/>
</dbReference>
<dbReference type="Pfam" id="PF00651">
    <property type="entry name" value="BTB"/>
    <property type="match status" value="1"/>
</dbReference>
<name>A0A9P7ZQY9_9HYPO</name>
<reference evidence="2" key="1">
    <citation type="journal article" date="2021" name="IMA Fungus">
        <title>Genomic characterization of three marine fungi, including Emericellopsis atlantica sp. nov. with signatures of a generalist lifestyle and marine biomass degradation.</title>
        <authorList>
            <person name="Hagestad O.C."/>
            <person name="Hou L."/>
            <person name="Andersen J.H."/>
            <person name="Hansen E.H."/>
            <person name="Altermark B."/>
            <person name="Li C."/>
            <person name="Kuhnert E."/>
            <person name="Cox R.J."/>
            <person name="Crous P.W."/>
            <person name="Spatafora J.W."/>
            <person name="Lail K."/>
            <person name="Amirebrahimi M."/>
            <person name="Lipzen A."/>
            <person name="Pangilinan J."/>
            <person name="Andreopoulos W."/>
            <person name="Hayes R.D."/>
            <person name="Ng V."/>
            <person name="Grigoriev I.V."/>
            <person name="Jackson S.A."/>
            <person name="Sutton T.D.S."/>
            <person name="Dobson A.D.W."/>
            <person name="Rama T."/>
        </authorList>
    </citation>
    <scope>NUCLEOTIDE SEQUENCE</scope>
    <source>
        <strain evidence="2">TS7</strain>
    </source>
</reference>
<organism evidence="2 3">
    <name type="scientific">Emericellopsis atlantica</name>
    <dbReference type="NCBI Taxonomy" id="2614577"/>
    <lineage>
        <taxon>Eukaryota</taxon>
        <taxon>Fungi</taxon>
        <taxon>Dikarya</taxon>
        <taxon>Ascomycota</taxon>
        <taxon>Pezizomycotina</taxon>
        <taxon>Sordariomycetes</taxon>
        <taxon>Hypocreomycetidae</taxon>
        <taxon>Hypocreales</taxon>
        <taxon>Bionectriaceae</taxon>
        <taxon>Emericellopsis</taxon>
    </lineage>
</organism>
<sequence>MSEDVGGLKLDKLLLSGQYSDLTLVCDGQEFKVHRAILCSKSPVFEAELHGSFKEAATGVIEIKEFLPETVKQMVQFQYMGDYECNTKDDASVDDPGEQWAASDSVRQHVRVNSIADYYNLPTLLSLSRENVSIHLGLNGIDRSLLGVLREAEATSGDALLHESIATIAAGHIRYLYKKEDLVTELAGLCTGAGVKLVCALFSILGRREAELRNLKQEIGRQPNGSESECRELRREKAALEKTIESMQDCHRLLAEQRECRNVNCDAQFQCYIEATGRDPSYIVRCARCNCKHSPAS</sequence>
<dbReference type="PANTHER" id="PTHR47843:SF5">
    <property type="entry name" value="BTB_POZ DOMAIN PROTEIN"/>
    <property type="match status" value="1"/>
</dbReference>
<dbReference type="OrthoDB" id="1022638at2759"/>
<evidence type="ECO:0000313" key="3">
    <source>
        <dbReference type="Proteomes" id="UP000887229"/>
    </source>
</evidence>
<accession>A0A9P7ZQY9</accession>
<dbReference type="EMBL" id="MU251248">
    <property type="protein sequence ID" value="KAG9256221.1"/>
    <property type="molecule type" value="Genomic_DNA"/>
</dbReference>